<dbReference type="Proteomes" id="UP001443914">
    <property type="component" value="Unassembled WGS sequence"/>
</dbReference>
<evidence type="ECO:0000256" key="1">
    <source>
        <dbReference type="SAM" id="Phobius"/>
    </source>
</evidence>
<comment type="caution">
    <text evidence="2">The sequence shown here is derived from an EMBL/GenBank/DDBJ whole genome shotgun (WGS) entry which is preliminary data.</text>
</comment>
<name>A0AAW1MSP7_SAPOF</name>
<keyword evidence="1" id="KW-0472">Membrane</keyword>
<proteinExistence type="predicted"/>
<evidence type="ECO:0000313" key="2">
    <source>
        <dbReference type="EMBL" id="KAK9749448.1"/>
    </source>
</evidence>
<evidence type="ECO:0000313" key="3">
    <source>
        <dbReference type="Proteomes" id="UP001443914"/>
    </source>
</evidence>
<dbReference type="PANTHER" id="PTHR37244">
    <property type="entry name" value="NADP-SPECIFIC GLUTAMATE DEHYDROGENASE"/>
    <property type="match status" value="1"/>
</dbReference>
<accession>A0AAW1MSP7</accession>
<protein>
    <submittedName>
        <fullName evidence="2">Uncharacterized protein</fullName>
    </submittedName>
</protein>
<dbReference type="EMBL" id="JBDFQZ010000002">
    <property type="protein sequence ID" value="KAK9749448.1"/>
    <property type="molecule type" value="Genomic_DNA"/>
</dbReference>
<feature type="transmembrane region" description="Helical" evidence="1">
    <location>
        <begin position="250"/>
        <end position="273"/>
    </location>
</feature>
<sequence length="285" mass="31617">MCPSMNLNQLSLSIPNSNSLNFITPTMFEIRLFYVRISPCTTATVPTHLNLRLLRNNSAVSLEINATSVATATTTLRRDRIDENAAEVTFVSTDTVRVSAGVDFEVVDGDNLLLCGSLSRFDSEWSMDCYAGGSFATPKSGISSPCFDVYVAGRWADTPVILTKMVSSSPRKRSPKYSNLDSIPEVSDDVEKDRMMIVAPNSLIHHRKLQFAGSDDEYDIERKMGHSYYPEDVYVDEDGQLSWFNAGVRVGVGIGLGMCLGLGIGVGLLMRSYQTTTRNFRRRFF</sequence>
<organism evidence="2 3">
    <name type="scientific">Saponaria officinalis</name>
    <name type="common">Common soapwort</name>
    <name type="synonym">Lychnis saponaria</name>
    <dbReference type="NCBI Taxonomy" id="3572"/>
    <lineage>
        <taxon>Eukaryota</taxon>
        <taxon>Viridiplantae</taxon>
        <taxon>Streptophyta</taxon>
        <taxon>Embryophyta</taxon>
        <taxon>Tracheophyta</taxon>
        <taxon>Spermatophyta</taxon>
        <taxon>Magnoliopsida</taxon>
        <taxon>eudicotyledons</taxon>
        <taxon>Gunneridae</taxon>
        <taxon>Pentapetalae</taxon>
        <taxon>Caryophyllales</taxon>
        <taxon>Caryophyllaceae</taxon>
        <taxon>Caryophylleae</taxon>
        <taxon>Saponaria</taxon>
    </lineage>
</organism>
<keyword evidence="3" id="KW-1185">Reference proteome</keyword>
<keyword evidence="1" id="KW-1133">Transmembrane helix</keyword>
<dbReference type="PANTHER" id="PTHR37244:SF1">
    <property type="entry name" value="NADP-SPECIFIC GLUTAMATE DEHYDROGENASE"/>
    <property type="match status" value="1"/>
</dbReference>
<dbReference type="AlphaFoldDB" id="A0AAW1MSP7"/>
<gene>
    <name evidence="2" type="ORF">RND81_02G126400</name>
</gene>
<reference evidence="2" key="1">
    <citation type="submission" date="2024-03" db="EMBL/GenBank/DDBJ databases">
        <title>WGS assembly of Saponaria officinalis var. Norfolk2.</title>
        <authorList>
            <person name="Jenkins J."/>
            <person name="Shu S."/>
            <person name="Grimwood J."/>
            <person name="Barry K."/>
            <person name="Goodstein D."/>
            <person name="Schmutz J."/>
            <person name="Leebens-Mack J."/>
            <person name="Osbourn A."/>
        </authorList>
    </citation>
    <scope>NUCLEOTIDE SEQUENCE [LARGE SCALE GENOMIC DNA]</scope>
    <source>
        <strain evidence="2">JIC</strain>
    </source>
</reference>
<keyword evidence="1" id="KW-0812">Transmembrane</keyword>